<name>A0ABX0XIM2_9SPHN</name>
<protein>
    <submittedName>
        <fullName evidence="2">Uncharacterized protein</fullName>
    </submittedName>
</protein>
<feature type="transmembrane region" description="Helical" evidence="1">
    <location>
        <begin position="12"/>
        <end position="33"/>
    </location>
</feature>
<evidence type="ECO:0000256" key="1">
    <source>
        <dbReference type="SAM" id="Phobius"/>
    </source>
</evidence>
<reference evidence="2 3" key="1">
    <citation type="submission" date="2020-03" db="EMBL/GenBank/DDBJ databases">
        <title>Genomic Encyclopedia of Type Strains, Phase IV (KMG-IV): sequencing the most valuable type-strain genomes for metagenomic binning, comparative biology and taxonomic classification.</title>
        <authorList>
            <person name="Goeker M."/>
        </authorList>
    </citation>
    <scope>NUCLEOTIDE SEQUENCE [LARGE SCALE GENOMIC DNA]</scope>
    <source>
        <strain evidence="2 3">DSM 27651</strain>
    </source>
</reference>
<keyword evidence="3" id="KW-1185">Reference proteome</keyword>
<evidence type="ECO:0000313" key="3">
    <source>
        <dbReference type="Proteomes" id="UP000734218"/>
    </source>
</evidence>
<proteinExistence type="predicted"/>
<keyword evidence="1" id="KW-0812">Transmembrane</keyword>
<sequence length="75" mass="7966">MTLRAQSGWGRVLLVAPATAMPAAIGIGTATGWSRAEAVGMDALFGGMLAAIVLYGALIWRMTMNEHNAQQDELY</sequence>
<dbReference type="EMBL" id="JAATJE010000001">
    <property type="protein sequence ID" value="NJC33179.1"/>
    <property type="molecule type" value="Genomic_DNA"/>
</dbReference>
<comment type="caution">
    <text evidence="2">The sequence shown here is derived from an EMBL/GenBank/DDBJ whole genome shotgun (WGS) entry which is preliminary data.</text>
</comment>
<keyword evidence="1" id="KW-1133">Transmembrane helix</keyword>
<feature type="transmembrane region" description="Helical" evidence="1">
    <location>
        <begin position="39"/>
        <end position="60"/>
    </location>
</feature>
<dbReference type="Proteomes" id="UP000734218">
    <property type="component" value="Unassembled WGS sequence"/>
</dbReference>
<organism evidence="2 3">
    <name type="scientific">Sphingomonas jejuensis</name>
    <dbReference type="NCBI Taxonomy" id="904715"/>
    <lineage>
        <taxon>Bacteria</taxon>
        <taxon>Pseudomonadati</taxon>
        <taxon>Pseudomonadota</taxon>
        <taxon>Alphaproteobacteria</taxon>
        <taxon>Sphingomonadales</taxon>
        <taxon>Sphingomonadaceae</taxon>
        <taxon>Sphingomonas</taxon>
    </lineage>
</organism>
<accession>A0ABX0XIM2</accession>
<dbReference type="RefSeq" id="WP_167952971.1">
    <property type="nucleotide sequence ID" value="NZ_JAATJE010000001.1"/>
</dbReference>
<gene>
    <name evidence="2" type="ORF">GGR88_000653</name>
</gene>
<keyword evidence="1" id="KW-0472">Membrane</keyword>
<evidence type="ECO:0000313" key="2">
    <source>
        <dbReference type="EMBL" id="NJC33179.1"/>
    </source>
</evidence>